<evidence type="ECO:0000313" key="3">
    <source>
        <dbReference type="EMBL" id="CUM93710.1"/>
    </source>
</evidence>
<dbReference type="Proteomes" id="UP000095727">
    <property type="component" value="Unassembled WGS sequence"/>
</dbReference>
<dbReference type="InterPro" id="IPR011010">
    <property type="entry name" value="DNA_brk_join_enz"/>
</dbReference>
<evidence type="ECO:0000259" key="2">
    <source>
        <dbReference type="PROSITE" id="PS51898"/>
    </source>
</evidence>
<dbReference type="EMBL" id="CYXR01000010">
    <property type="protein sequence ID" value="CUM93710.1"/>
    <property type="molecule type" value="Genomic_DNA"/>
</dbReference>
<reference evidence="3 4" key="1">
    <citation type="submission" date="2015-09" db="EMBL/GenBank/DDBJ databases">
        <authorList>
            <consortium name="Pathogen Informatics"/>
        </authorList>
    </citation>
    <scope>NUCLEOTIDE SEQUENCE [LARGE SCALE GENOMIC DNA]</scope>
    <source>
        <strain evidence="3 4">2789STDY5834962</strain>
    </source>
</reference>
<dbReference type="Gene3D" id="1.10.443.10">
    <property type="entry name" value="Intergrase catalytic core"/>
    <property type="match status" value="1"/>
</dbReference>
<protein>
    <submittedName>
        <fullName evidence="3">Tyrosine recombinase XerD</fullName>
    </submittedName>
</protein>
<dbReference type="AlphaFoldDB" id="A0A173SU46"/>
<accession>A0A173SU46</accession>
<dbReference type="PANTHER" id="PTHR30349:SF82">
    <property type="entry name" value="INTEGRASE_RECOMBINASE YOEC-RELATED"/>
    <property type="match status" value="1"/>
</dbReference>
<dbReference type="Pfam" id="PF00589">
    <property type="entry name" value="Phage_integrase"/>
    <property type="match status" value="1"/>
</dbReference>
<evidence type="ECO:0000313" key="4">
    <source>
        <dbReference type="Proteomes" id="UP000095727"/>
    </source>
</evidence>
<dbReference type="InterPro" id="IPR013762">
    <property type="entry name" value="Integrase-like_cat_sf"/>
</dbReference>
<dbReference type="GO" id="GO:0003677">
    <property type="term" value="F:DNA binding"/>
    <property type="evidence" value="ECO:0007669"/>
    <property type="project" value="InterPro"/>
</dbReference>
<dbReference type="PANTHER" id="PTHR30349">
    <property type="entry name" value="PHAGE INTEGRASE-RELATED"/>
    <property type="match status" value="1"/>
</dbReference>
<dbReference type="GO" id="GO:0015074">
    <property type="term" value="P:DNA integration"/>
    <property type="evidence" value="ECO:0007669"/>
    <property type="project" value="InterPro"/>
</dbReference>
<dbReference type="InterPro" id="IPR002104">
    <property type="entry name" value="Integrase_catalytic"/>
</dbReference>
<name>A0A173SU46_9FIRM</name>
<feature type="domain" description="Tyr recombinase" evidence="2">
    <location>
        <begin position="5"/>
        <end position="188"/>
    </location>
</feature>
<dbReference type="PROSITE" id="PS51898">
    <property type="entry name" value="TYR_RECOMBINASE"/>
    <property type="match status" value="1"/>
</dbReference>
<organism evidence="3 4">
    <name type="scientific">Coprococcus comes</name>
    <dbReference type="NCBI Taxonomy" id="410072"/>
    <lineage>
        <taxon>Bacteria</taxon>
        <taxon>Bacillati</taxon>
        <taxon>Bacillota</taxon>
        <taxon>Clostridia</taxon>
        <taxon>Lachnospirales</taxon>
        <taxon>Lachnospiraceae</taxon>
        <taxon>Coprococcus</taxon>
    </lineage>
</organism>
<proteinExistence type="predicted"/>
<dbReference type="SUPFAM" id="SSF56349">
    <property type="entry name" value="DNA breaking-rejoining enzymes"/>
    <property type="match status" value="1"/>
</dbReference>
<dbReference type="InterPro" id="IPR050090">
    <property type="entry name" value="Tyrosine_recombinase_XerCD"/>
</dbReference>
<keyword evidence="1" id="KW-0233">DNA recombination</keyword>
<dbReference type="GO" id="GO:0006310">
    <property type="term" value="P:DNA recombination"/>
    <property type="evidence" value="ECO:0007669"/>
    <property type="project" value="UniProtKB-KW"/>
</dbReference>
<sequence>MIMNKKTRALTEEQYRKIITTINEGFVTAAGERVKPNSRIATALTLEANLGLRISDILHLTINQIVKDGDRYRLDLVEQKTGKKREFTVPTEIYIYIQNYALENNINPRARLFQITERTVQRHLKMVCDYLEYEYISTHSFRKFFASSIYKDNGCDINLVRVLLQHSSVVTTQRYIGVQPQEIENALQKHINLL</sequence>
<dbReference type="RefSeq" id="WP_070097323.1">
    <property type="nucleotide sequence ID" value="NZ_CYXR01000010.1"/>
</dbReference>
<gene>
    <name evidence="3" type="primary">xerD_4</name>
    <name evidence="3" type="ORF">ERS852574_01686</name>
</gene>
<evidence type="ECO:0000256" key="1">
    <source>
        <dbReference type="ARBA" id="ARBA00023172"/>
    </source>
</evidence>